<dbReference type="EMBL" id="CM045771">
    <property type="protein sequence ID" value="KAI7987820.1"/>
    <property type="molecule type" value="Genomic_DNA"/>
</dbReference>
<keyword evidence="1" id="KW-0808">Transferase</keyword>
<keyword evidence="1" id="KW-0489">Methyltransferase</keyword>
<protein>
    <submittedName>
        <fullName evidence="1">Methyltransferase TARBP1</fullName>
    </submittedName>
</protein>
<gene>
    <name evidence="1" type="ORF">LOK49_LG13G01668</name>
</gene>
<reference evidence="1 2" key="1">
    <citation type="journal article" date="2022" name="Plant J.">
        <title>Chromosome-level genome of Camellia lanceoleosa provides a valuable resource for understanding genome evolution and self-incompatibility.</title>
        <authorList>
            <person name="Gong W."/>
            <person name="Xiao S."/>
            <person name="Wang L."/>
            <person name="Liao Z."/>
            <person name="Chang Y."/>
            <person name="Mo W."/>
            <person name="Hu G."/>
            <person name="Li W."/>
            <person name="Zhao G."/>
            <person name="Zhu H."/>
            <person name="Hu X."/>
            <person name="Ji K."/>
            <person name="Xiang X."/>
            <person name="Song Q."/>
            <person name="Yuan D."/>
            <person name="Jin S."/>
            <person name="Zhang L."/>
        </authorList>
    </citation>
    <scope>NUCLEOTIDE SEQUENCE [LARGE SCALE GENOMIC DNA]</scope>
    <source>
        <strain evidence="1">SQ_2022a</strain>
    </source>
</reference>
<comment type="caution">
    <text evidence="1">The sequence shown here is derived from an EMBL/GenBank/DDBJ whole genome shotgun (WGS) entry which is preliminary data.</text>
</comment>
<name>A0ACC0FHN9_9ERIC</name>
<evidence type="ECO:0000313" key="1">
    <source>
        <dbReference type="EMBL" id="KAI7987820.1"/>
    </source>
</evidence>
<accession>A0ACC0FHN9</accession>
<evidence type="ECO:0000313" key="2">
    <source>
        <dbReference type="Proteomes" id="UP001060215"/>
    </source>
</evidence>
<dbReference type="Proteomes" id="UP001060215">
    <property type="component" value="Chromosome 14"/>
</dbReference>
<keyword evidence="2" id="KW-1185">Reference proteome</keyword>
<organism evidence="1 2">
    <name type="scientific">Camellia lanceoleosa</name>
    <dbReference type="NCBI Taxonomy" id="1840588"/>
    <lineage>
        <taxon>Eukaryota</taxon>
        <taxon>Viridiplantae</taxon>
        <taxon>Streptophyta</taxon>
        <taxon>Embryophyta</taxon>
        <taxon>Tracheophyta</taxon>
        <taxon>Spermatophyta</taxon>
        <taxon>Magnoliopsida</taxon>
        <taxon>eudicotyledons</taxon>
        <taxon>Gunneridae</taxon>
        <taxon>Pentapetalae</taxon>
        <taxon>asterids</taxon>
        <taxon>Ericales</taxon>
        <taxon>Theaceae</taxon>
        <taxon>Camellia</taxon>
    </lineage>
</organism>
<sequence length="1651" mass="186341">MASYVCFTVQQFRLVPPAAVPAMLDCVLASTGLSPSLLCSSLLDAFLISPSAHEPNPFVQMTNGLEVCLRAKELLKISVLETADSFFDVVIETNSWGIVEATMVPFFLRLVGLSMGMLQSEELAIYGWSRSSVFLGIEEQLANSDIKDSMISDSVSFSFPLDVSCYSLISILDSTLRNHLAAGNTSESSWASGSYAEKFAKNFLWDLCNMTVRMLLQSIEHRYCAIKFLLPNIFKAFASHPAFEITVRKHFFEKIWPCCRTLFSMGPLERRDSYNVLSLYFSFFSCTDGCDNDDASDREEGFDIRAEKEFWDEIKKGLKQSLHILKMMLQINEGSQCYSGVFEMISSSKTSMPNGLTKKGRWADMEAKSLGVGKICNSLDPSLNSLQKWEAFFLLYEMLEEYGTHLVEAAWNHQSRKIYCPFCYVCTAVRCLIMESFLGIEWKNYRHCAELVPEDFVLGPFIQGLNDPVHHKDFGIKGIYSSRTIEGATKFMCPGSCLNFRKWIAFLINLASTTKKQSFGRAGLMGLVECIASAACGVQIHRKHEVESCKDGSFDMVQDDLQVHSVTASYFHNDKEDLLDVLRYIIESSKQHFNPNYRLRGIYSQFWFGYDILFPTSVTKLWTLLLQCRAFDVSLEILLHFISAVPQEFTDCGGSLRVKVQEWLSACDDKHCTSTCCSAVVQLWKSLCNFPRSFIGLRHSVSAFVNYDDEDLDTWGFEAKRWARVVFLVIKEDHHVDPILTFIQTHGIDICKQNSHLECIPVKFLILALSLIKELQIMQEREWLTLVREVEAAEVALLEIVDHLSSTEISVIIEKFSKLFLSILEGLVAFATSSCSIFLSSMLEDTDLPRSLRGKLGGPSQRRLSPSATTAVLQAIMSMKAVASISLWCVQFESDGILNFAFIFLWKFFWKIVSSSTCDSETAAEIWLAAYEALAHVLKAVVSAFSSFALDLIMENHEPSSLSMKWICLEYLLSILAMLLRMDLENAGEGSVLPMLRSIRLVLELFNSGSMRSDVSSRDGMDTQMMWHLVRSSWILHVSCNKRRVAPIAALLSSVLHYSVFSNECMHQSDNGPGPLKWFVGKILEEGTKSPRTIRLAALHLTGLWLLNPKIIKYYMQELKLLTLYGSVAFDEDFEAELAENYDARKEVSLLSKSPDLELTEAFINTELYARVSVAVLFYKLADFAAMVGLINANKNCHAALESGKMFLLELLDFVVNDKDQAKELYKKYSGKHYIINIYLKFPSLVREQLVPIFRDYDMRPQALSSYVFIAANVILNASATVQSCYLVELIPPIIPLLTSHHHSLRGFTQLLVYQVLFKLLPSLGSGAYEIMPLEKSLRASMEGFLDAFNPKDSVTPAGIFSNRVEELQFECVPTSLMEQVTAFLNDVREDLRCSMAKDAETIKNESLSIDKDPKCVELSINADKDKLQAQLPKDIPLDFQKKVIIAKHEKEEANSDIFLGKNETYKRLMEMEKEDQLFDELLHSRSVAMEKIRGNRQQFILVASLLDRIPNLAGLARTCEVFKAAGLAVADANIVNDKQFQLISVTADKWVPIVEVPVSNLKVFLQKKKREGFSILGLEQTANSIPLDQYIFPKKTVLVLGREKEGIPAEIIHILDACIEIPQLGVVRSLNVHVSGAIALWEYTRQQRSI</sequence>
<proteinExistence type="predicted"/>